<dbReference type="Pfam" id="PF10994">
    <property type="entry name" value="DUF2817"/>
    <property type="match status" value="1"/>
</dbReference>
<dbReference type="RefSeq" id="WP_017510597.1">
    <property type="nucleotide sequence ID" value="NZ_CP037901.1"/>
</dbReference>
<proteinExistence type="predicted"/>
<gene>
    <name evidence="1" type="ORF">DDF84_030070</name>
</gene>
<dbReference type="AlphaFoldDB" id="A0A482J102"/>
<dbReference type="InterPro" id="IPR021259">
    <property type="entry name" value="DUF2817"/>
</dbReference>
<protein>
    <submittedName>
        <fullName evidence="1">DUF2817 domain-containing protein</fullName>
    </submittedName>
</protein>
<dbReference type="Gene3D" id="3.40.630.10">
    <property type="entry name" value="Zn peptidases"/>
    <property type="match status" value="1"/>
</dbReference>
<evidence type="ECO:0000313" key="1">
    <source>
        <dbReference type="EMBL" id="QBP13816.1"/>
    </source>
</evidence>
<sequence length="369" mass="41192">MESALHHRGVKVQPEVRNLFSRNYAEARQKFLQAAASRGLDVESHELPLDGAHGETLATDVVRDGPLHASKLVVIISGVHGVEGYCGSAIQTGLLGLGPVAAPDTAVLYIHAVNPHGFSYSRRETQENVDLNRNFVDFSAPLPDNKPYAEIHELLLPREWPPGDDNELALFMLRKEWGVKGFQRAVSLGQYRFEDGMHFGGREPAWSNTTFRRILQRHARNCQHLGSIDVHTGLGPYGVGERIFACLDEGRSLERARRWWGDVTSVHAGTSNSIPMTGPIQFALFDECAQAEQTNLCLEFGTYPMPQVIGASRAEHWLHRHGSSDPLQTAAIRQTLKDAFYPQADDWQQAVWQQGRDVFLQTLNGLRED</sequence>
<dbReference type="Proteomes" id="UP000253772">
    <property type="component" value="Chromosome c2"/>
</dbReference>
<evidence type="ECO:0000313" key="2">
    <source>
        <dbReference type="Proteomes" id="UP000253772"/>
    </source>
</evidence>
<name>A0A482J102_9BURK</name>
<accession>A0A482J102</accession>
<dbReference type="OrthoDB" id="4014363at2"/>
<organism evidence="1 2">
    <name type="scientific">Cupriavidus metallidurans</name>
    <dbReference type="NCBI Taxonomy" id="119219"/>
    <lineage>
        <taxon>Bacteria</taxon>
        <taxon>Pseudomonadati</taxon>
        <taxon>Pseudomonadota</taxon>
        <taxon>Betaproteobacteria</taxon>
        <taxon>Burkholderiales</taxon>
        <taxon>Burkholderiaceae</taxon>
        <taxon>Cupriavidus</taxon>
    </lineage>
</organism>
<dbReference type="SUPFAM" id="SSF53187">
    <property type="entry name" value="Zn-dependent exopeptidases"/>
    <property type="match status" value="1"/>
</dbReference>
<dbReference type="CDD" id="cd06233">
    <property type="entry name" value="M14-like"/>
    <property type="match status" value="1"/>
</dbReference>
<reference evidence="1 2" key="1">
    <citation type="submission" date="2019-03" db="EMBL/GenBank/DDBJ databases">
        <title>Comparative insights into the high quality Complete genome sequence of highly metal resistant Cupriavidus metallidurans strain BS1 isolated from a gold-copper mine.</title>
        <authorList>
            <person name="Mazhar H.S."/>
            <person name="Rensing C."/>
        </authorList>
    </citation>
    <scope>NUCLEOTIDE SEQUENCE [LARGE SCALE GENOMIC DNA]</scope>
    <source>
        <strain evidence="1 2">BS1</strain>
    </source>
</reference>
<dbReference type="EMBL" id="CP037901">
    <property type="protein sequence ID" value="QBP13816.1"/>
    <property type="molecule type" value="Genomic_DNA"/>
</dbReference>